<keyword evidence="12" id="KW-0411">Iron-sulfur</keyword>
<dbReference type="Gene3D" id="3.30.390.30">
    <property type="match status" value="1"/>
</dbReference>
<dbReference type="InterPro" id="IPR007419">
    <property type="entry name" value="BFD-like_2Fe2S-bd_dom"/>
</dbReference>
<dbReference type="InterPro" id="IPR023753">
    <property type="entry name" value="FAD/NAD-binding_dom"/>
</dbReference>
<dbReference type="PANTHER" id="PTHR43809:SF1">
    <property type="entry name" value="NITRITE REDUCTASE (NADH) LARGE SUBUNIT"/>
    <property type="match status" value="1"/>
</dbReference>
<keyword evidence="18" id="KW-1185">Reference proteome</keyword>
<feature type="transmembrane region" description="Helical" evidence="13">
    <location>
        <begin position="532"/>
        <end position="553"/>
    </location>
</feature>
<dbReference type="Proteomes" id="UP000317839">
    <property type="component" value="Unassembled WGS sequence"/>
</dbReference>
<dbReference type="RefSeq" id="WP_142942732.1">
    <property type="nucleotide sequence ID" value="NZ_VIKR01000003.1"/>
</dbReference>
<feature type="domain" description="NADH-rubredoxin oxidoreductase C-terminal" evidence="16">
    <location>
        <begin position="352"/>
        <end position="397"/>
    </location>
</feature>
<evidence type="ECO:0000259" key="15">
    <source>
        <dbReference type="Pfam" id="PF07992"/>
    </source>
</evidence>
<organism evidence="17 18">
    <name type="scientific">Aliikangiella marina</name>
    <dbReference type="NCBI Taxonomy" id="1712262"/>
    <lineage>
        <taxon>Bacteria</taxon>
        <taxon>Pseudomonadati</taxon>
        <taxon>Pseudomonadota</taxon>
        <taxon>Gammaproteobacteria</taxon>
        <taxon>Oceanospirillales</taxon>
        <taxon>Pleioneaceae</taxon>
        <taxon>Aliikangiella</taxon>
    </lineage>
</organism>
<feature type="domain" description="FAD/NAD(P)-binding" evidence="15">
    <location>
        <begin position="23"/>
        <end position="310"/>
    </location>
</feature>
<comment type="cofactor">
    <cofactor evidence="3">
        <name>FAD</name>
        <dbReference type="ChEBI" id="CHEBI:57692"/>
    </cofactor>
</comment>
<dbReference type="GO" id="GO:0016491">
    <property type="term" value="F:oxidoreductase activity"/>
    <property type="evidence" value="ECO:0007669"/>
    <property type="project" value="UniProtKB-KW"/>
</dbReference>
<protein>
    <submittedName>
        <fullName evidence="17">NAD(P)/FAD-dependent oxidoreductase</fullName>
    </submittedName>
</protein>
<keyword evidence="6" id="KW-0349">Heme</keyword>
<comment type="pathway">
    <text evidence="4">Nitrogen metabolism; nitrate reduction (assimilation).</text>
</comment>
<evidence type="ECO:0000256" key="1">
    <source>
        <dbReference type="ARBA" id="ARBA00001929"/>
    </source>
</evidence>
<evidence type="ECO:0000256" key="7">
    <source>
        <dbReference type="ARBA" id="ARBA00022630"/>
    </source>
</evidence>
<evidence type="ECO:0000259" key="14">
    <source>
        <dbReference type="Pfam" id="PF04324"/>
    </source>
</evidence>
<dbReference type="GO" id="GO:0051536">
    <property type="term" value="F:iron-sulfur cluster binding"/>
    <property type="evidence" value="ECO:0007669"/>
    <property type="project" value="UniProtKB-KW"/>
</dbReference>
<keyword evidence="13" id="KW-0472">Membrane</keyword>
<evidence type="ECO:0000256" key="8">
    <source>
        <dbReference type="ARBA" id="ARBA00022723"/>
    </source>
</evidence>
<dbReference type="PRINTS" id="PR00368">
    <property type="entry name" value="FADPNR"/>
</dbReference>
<dbReference type="InterPro" id="IPR036188">
    <property type="entry name" value="FAD/NAD-bd_sf"/>
</dbReference>
<dbReference type="AlphaFoldDB" id="A0A545T9Z4"/>
<evidence type="ECO:0000256" key="10">
    <source>
        <dbReference type="ARBA" id="ARBA00023002"/>
    </source>
</evidence>
<dbReference type="OrthoDB" id="9768666at2"/>
<dbReference type="Gene3D" id="3.50.50.60">
    <property type="entry name" value="FAD/NAD(P)-binding domain"/>
    <property type="match status" value="2"/>
</dbReference>
<evidence type="ECO:0000256" key="3">
    <source>
        <dbReference type="ARBA" id="ARBA00001974"/>
    </source>
</evidence>
<keyword evidence="13" id="KW-0812">Transmembrane</keyword>
<dbReference type="SUPFAM" id="SSF51905">
    <property type="entry name" value="FAD/NAD(P)-binding domain"/>
    <property type="match status" value="1"/>
</dbReference>
<dbReference type="InterPro" id="IPR041575">
    <property type="entry name" value="Rubredoxin_C"/>
</dbReference>
<keyword evidence="13" id="KW-1133">Transmembrane helix</keyword>
<gene>
    <name evidence="17" type="ORF">FLL45_14285</name>
</gene>
<dbReference type="EMBL" id="VIKR01000003">
    <property type="protein sequence ID" value="TQV74024.1"/>
    <property type="molecule type" value="Genomic_DNA"/>
</dbReference>
<comment type="cofactor">
    <cofactor evidence="2">
        <name>[4Fe-4S] cluster</name>
        <dbReference type="ChEBI" id="CHEBI:49883"/>
    </cofactor>
</comment>
<name>A0A545T9Z4_9GAMM</name>
<keyword evidence="8" id="KW-0479">Metal-binding</keyword>
<sequence length="660" mass="73646">MSGNNLAEPLHAYFNDPLEADPVVIVGNGPVGIKAAQLLVAKSQDSKIVIFGEEREAPYNRVQLSQYLAGKVSEAELDNPLKIEDHSRVEQKLGHKIIAVDRQLKTVTDDQGNVTPYSKLILATGSQPVVPAIANVDLEGVYTFRTLNDTKSLINERSSASKLYVIGSGPLGLETAVAMKQPNNEVKLEVRSNLLNRDLGEQAQEVLSDYVKASGIEIVHHNPLAAIIGDSHIEQIELQNGERIDCDCLIICAGVKPSTFLAEKIGLETRKGIVVDEKMRTSDPDVYAIGECCEFDDMTFGIVSPGFSQAKTCVEHITGNFHSYFNENIHVQVKFNDYTTGYFGELLAEGSLNYTYVNRLKGVYRKLVVKNNLLIGAIIIGNWDEENEIKIAVKQKKKLTEKALREFEITGLIHQKPKQKLVEHLPRDYIVCLCEGVTRGELSRAITSGCRTVESLGEKTCAGTVCGSCKPMLMNLLDAPAPNLVMRHQKSILSASILSIILIIATVFFQPLSIAESVQFSWHIEKLWFDNFWKQVSGYSLLGLCVFASALAIRKRFKKFRVGHVDSWRYAHSIVGILALVMLMVHTGMRLGDNLNFALMAVFLGATLTGSLVGVFMARNHHWSDFKLRKHRLWWSRIHHTLLWMLPPLLGFHILSVYYF</sequence>
<feature type="transmembrane region" description="Helical" evidence="13">
    <location>
        <begin position="574"/>
        <end position="591"/>
    </location>
</feature>
<keyword evidence="9" id="KW-0274">FAD</keyword>
<dbReference type="Pfam" id="PF18267">
    <property type="entry name" value="Rubredoxin_C"/>
    <property type="match status" value="1"/>
</dbReference>
<evidence type="ECO:0000256" key="13">
    <source>
        <dbReference type="SAM" id="Phobius"/>
    </source>
</evidence>
<evidence type="ECO:0000259" key="16">
    <source>
        <dbReference type="Pfam" id="PF18267"/>
    </source>
</evidence>
<proteinExistence type="inferred from homology"/>
<evidence type="ECO:0000256" key="6">
    <source>
        <dbReference type="ARBA" id="ARBA00022617"/>
    </source>
</evidence>
<evidence type="ECO:0000256" key="11">
    <source>
        <dbReference type="ARBA" id="ARBA00023004"/>
    </source>
</evidence>
<keyword evidence="10" id="KW-0560">Oxidoreductase</keyword>
<comment type="similarity">
    <text evidence="5">Belongs to the nitrite and sulfite reductase 4Fe-4S domain family.</text>
</comment>
<evidence type="ECO:0000256" key="9">
    <source>
        <dbReference type="ARBA" id="ARBA00022827"/>
    </source>
</evidence>
<feature type="transmembrane region" description="Helical" evidence="13">
    <location>
        <begin position="492"/>
        <end position="512"/>
    </location>
</feature>
<feature type="domain" description="BFD-like [2Fe-2S]-binding" evidence="14">
    <location>
        <begin position="430"/>
        <end position="478"/>
    </location>
</feature>
<dbReference type="PRINTS" id="PR00411">
    <property type="entry name" value="PNDRDTASEI"/>
</dbReference>
<comment type="caution">
    <text evidence="17">The sequence shown here is derived from an EMBL/GenBank/DDBJ whole genome shotgun (WGS) entry which is preliminary data.</text>
</comment>
<dbReference type="InterPro" id="IPR052034">
    <property type="entry name" value="NasD-like"/>
</dbReference>
<evidence type="ECO:0000313" key="17">
    <source>
        <dbReference type="EMBL" id="TQV74024.1"/>
    </source>
</evidence>
<evidence type="ECO:0000256" key="2">
    <source>
        <dbReference type="ARBA" id="ARBA00001966"/>
    </source>
</evidence>
<dbReference type="Pfam" id="PF04324">
    <property type="entry name" value="Fer2_BFD"/>
    <property type="match status" value="1"/>
</dbReference>
<keyword evidence="7" id="KW-0285">Flavoprotein</keyword>
<accession>A0A545T9Z4</accession>
<dbReference type="GO" id="GO:0046872">
    <property type="term" value="F:metal ion binding"/>
    <property type="evidence" value="ECO:0007669"/>
    <property type="project" value="UniProtKB-KW"/>
</dbReference>
<dbReference type="Gene3D" id="1.10.10.1100">
    <property type="entry name" value="BFD-like [2Fe-2S]-binding domain"/>
    <property type="match status" value="1"/>
</dbReference>
<dbReference type="Pfam" id="PF07992">
    <property type="entry name" value="Pyr_redox_2"/>
    <property type="match status" value="1"/>
</dbReference>
<feature type="transmembrane region" description="Helical" evidence="13">
    <location>
        <begin position="638"/>
        <end position="659"/>
    </location>
</feature>
<evidence type="ECO:0000256" key="12">
    <source>
        <dbReference type="ARBA" id="ARBA00023014"/>
    </source>
</evidence>
<dbReference type="InterPro" id="IPR016156">
    <property type="entry name" value="FAD/NAD-linked_Rdtase_dimer_sf"/>
</dbReference>
<evidence type="ECO:0000256" key="5">
    <source>
        <dbReference type="ARBA" id="ARBA00010429"/>
    </source>
</evidence>
<evidence type="ECO:0000313" key="18">
    <source>
        <dbReference type="Proteomes" id="UP000317839"/>
    </source>
</evidence>
<reference evidence="17 18" key="1">
    <citation type="submission" date="2019-06" db="EMBL/GenBank/DDBJ databases">
        <title>Draft genome of Aliikangiella marina GYP-15.</title>
        <authorList>
            <person name="Wang G."/>
        </authorList>
    </citation>
    <scope>NUCLEOTIDE SEQUENCE [LARGE SCALE GENOMIC DNA]</scope>
    <source>
        <strain evidence="17 18">GYP-15</strain>
    </source>
</reference>
<dbReference type="PANTHER" id="PTHR43809">
    <property type="entry name" value="NITRITE REDUCTASE (NADH) LARGE SUBUNIT"/>
    <property type="match status" value="1"/>
</dbReference>
<comment type="cofactor">
    <cofactor evidence="1">
        <name>siroheme</name>
        <dbReference type="ChEBI" id="CHEBI:60052"/>
    </cofactor>
</comment>
<evidence type="ECO:0000256" key="4">
    <source>
        <dbReference type="ARBA" id="ARBA00005096"/>
    </source>
</evidence>
<feature type="transmembrane region" description="Helical" evidence="13">
    <location>
        <begin position="597"/>
        <end position="618"/>
    </location>
</feature>
<dbReference type="InterPro" id="IPR041854">
    <property type="entry name" value="BFD-like_2Fe2S-bd_dom_sf"/>
</dbReference>
<keyword evidence="11" id="KW-0408">Iron</keyword>